<dbReference type="CDD" id="cd02440">
    <property type="entry name" value="AdoMet_MTases"/>
    <property type="match status" value="1"/>
</dbReference>
<dbReference type="PANTHER" id="PTHR43591">
    <property type="entry name" value="METHYLTRANSFERASE"/>
    <property type="match status" value="1"/>
</dbReference>
<name>A0AAW2YTE4_9EUKA</name>
<evidence type="ECO:0000313" key="3">
    <source>
        <dbReference type="Proteomes" id="UP001431209"/>
    </source>
</evidence>
<evidence type="ECO:0000313" key="2">
    <source>
        <dbReference type="EMBL" id="KAL0480349.1"/>
    </source>
</evidence>
<keyword evidence="3" id="KW-1185">Reference proteome</keyword>
<comment type="caution">
    <text evidence="2">The sequence shown here is derived from an EMBL/GenBank/DDBJ whole genome shotgun (WGS) entry which is preliminary data.</text>
</comment>
<dbReference type="Pfam" id="PF13847">
    <property type="entry name" value="Methyltransf_31"/>
    <property type="match status" value="1"/>
</dbReference>
<dbReference type="Proteomes" id="UP001431209">
    <property type="component" value="Unassembled WGS sequence"/>
</dbReference>
<gene>
    <name evidence="2" type="ORF">AKO1_007106</name>
</gene>
<dbReference type="InterPro" id="IPR029063">
    <property type="entry name" value="SAM-dependent_MTases_sf"/>
</dbReference>
<feature type="domain" description="Methyltransferase" evidence="1">
    <location>
        <begin position="47"/>
        <end position="162"/>
    </location>
</feature>
<sequence length="280" mass="31245">MSNKMDSWRSQAKEFEPVLRTVGLFARLTFKTISFPQISERLNIDRIKVLDAACGSGVITFEAREICNESFDFVATDFSDAYIQTVNEKINKEDIKNVKAEVMDATDMSSIPSDTFDYIFCQFGVMFFSEPKKFFTEAARVLKPGGMLIVSTWRHNDLAKVTKAAADLTVGSSSSTPPPKKDLLNFTDPDVLVRIATEVGLKDAISQELTPGHKCNVGEPKPLIDFFYDNPVVQKLISGMDESSKLKYKDNAMDLIQVMLNEQGEVELTMIANLLTAIKP</sequence>
<dbReference type="SUPFAM" id="SSF53335">
    <property type="entry name" value="S-adenosyl-L-methionine-dependent methyltransferases"/>
    <property type="match status" value="1"/>
</dbReference>
<accession>A0AAW2YTE4</accession>
<dbReference type="EMBL" id="JAOPGA020000651">
    <property type="protein sequence ID" value="KAL0480349.1"/>
    <property type="molecule type" value="Genomic_DNA"/>
</dbReference>
<dbReference type="PANTHER" id="PTHR43591:SF24">
    <property type="entry name" value="2-METHOXY-6-POLYPRENYL-1,4-BENZOQUINOL METHYLASE, MITOCHONDRIAL"/>
    <property type="match status" value="1"/>
</dbReference>
<organism evidence="2 3">
    <name type="scientific">Acrasis kona</name>
    <dbReference type="NCBI Taxonomy" id="1008807"/>
    <lineage>
        <taxon>Eukaryota</taxon>
        <taxon>Discoba</taxon>
        <taxon>Heterolobosea</taxon>
        <taxon>Tetramitia</taxon>
        <taxon>Eutetramitia</taxon>
        <taxon>Acrasidae</taxon>
        <taxon>Acrasis</taxon>
    </lineage>
</organism>
<dbReference type="AlphaFoldDB" id="A0AAW2YTE4"/>
<proteinExistence type="predicted"/>
<protein>
    <submittedName>
        <fullName evidence="2">BioC</fullName>
    </submittedName>
</protein>
<dbReference type="InterPro" id="IPR025714">
    <property type="entry name" value="Methyltranfer_dom"/>
</dbReference>
<dbReference type="Gene3D" id="3.40.50.150">
    <property type="entry name" value="Vaccinia Virus protein VP39"/>
    <property type="match status" value="1"/>
</dbReference>
<reference evidence="2 3" key="1">
    <citation type="submission" date="2024-03" db="EMBL/GenBank/DDBJ databases">
        <title>The Acrasis kona genome and developmental transcriptomes reveal deep origins of eukaryotic multicellular pathways.</title>
        <authorList>
            <person name="Sheikh S."/>
            <person name="Fu C.-J."/>
            <person name="Brown M.W."/>
            <person name="Baldauf S.L."/>
        </authorList>
    </citation>
    <scope>NUCLEOTIDE SEQUENCE [LARGE SCALE GENOMIC DNA]</scope>
    <source>
        <strain evidence="2 3">ATCC MYA-3509</strain>
    </source>
</reference>
<dbReference type="GO" id="GO:0008168">
    <property type="term" value="F:methyltransferase activity"/>
    <property type="evidence" value="ECO:0007669"/>
    <property type="project" value="TreeGrafter"/>
</dbReference>
<evidence type="ECO:0000259" key="1">
    <source>
        <dbReference type="Pfam" id="PF13847"/>
    </source>
</evidence>